<evidence type="ECO:0000256" key="1">
    <source>
        <dbReference type="ARBA" id="ARBA00023125"/>
    </source>
</evidence>
<dbReference type="Gene3D" id="1.10.150.130">
    <property type="match status" value="1"/>
</dbReference>
<dbReference type="Proteomes" id="UP000658225">
    <property type="component" value="Unassembled WGS sequence"/>
</dbReference>
<evidence type="ECO:0000313" key="4">
    <source>
        <dbReference type="Proteomes" id="UP000658225"/>
    </source>
</evidence>
<evidence type="ECO:0000256" key="2">
    <source>
        <dbReference type="ARBA" id="ARBA00023172"/>
    </source>
</evidence>
<dbReference type="InterPro" id="IPR013762">
    <property type="entry name" value="Integrase-like_cat_sf"/>
</dbReference>
<accession>A0A927MLR8</accession>
<evidence type="ECO:0000313" key="3">
    <source>
        <dbReference type="EMBL" id="MBE1556296.1"/>
    </source>
</evidence>
<dbReference type="GO" id="GO:0003677">
    <property type="term" value="F:DNA binding"/>
    <property type="evidence" value="ECO:0007669"/>
    <property type="project" value="UniProtKB-KW"/>
</dbReference>
<dbReference type="InterPro" id="IPR011010">
    <property type="entry name" value="DNA_brk_join_enz"/>
</dbReference>
<dbReference type="RefSeq" id="WP_192599958.1">
    <property type="nucleotide sequence ID" value="NZ_JADBEL010000024.1"/>
</dbReference>
<organism evidence="3 4">
    <name type="scientific">Sporosarcina limicola</name>
    <dbReference type="NCBI Taxonomy" id="34101"/>
    <lineage>
        <taxon>Bacteria</taxon>
        <taxon>Bacillati</taxon>
        <taxon>Bacillota</taxon>
        <taxon>Bacilli</taxon>
        <taxon>Bacillales</taxon>
        <taxon>Caryophanaceae</taxon>
        <taxon>Sporosarcina</taxon>
    </lineage>
</organism>
<dbReference type="AlphaFoldDB" id="A0A927MLR8"/>
<keyword evidence="4" id="KW-1185">Reference proteome</keyword>
<dbReference type="GO" id="GO:0015074">
    <property type="term" value="P:DNA integration"/>
    <property type="evidence" value="ECO:0007669"/>
    <property type="project" value="InterPro"/>
</dbReference>
<dbReference type="SUPFAM" id="SSF56349">
    <property type="entry name" value="DNA breaking-rejoining enzymes"/>
    <property type="match status" value="1"/>
</dbReference>
<dbReference type="Gene3D" id="1.10.443.10">
    <property type="entry name" value="Intergrase catalytic core"/>
    <property type="match status" value="1"/>
</dbReference>
<name>A0A927MLR8_9BACL</name>
<dbReference type="InterPro" id="IPR010998">
    <property type="entry name" value="Integrase_recombinase_N"/>
</dbReference>
<keyword evidence="2" id="KW-0233">DNA recombination</keyword>
<reference evidence="3" key="1">
    <citation type="submission" date="2020-10" db="EMBL/GenBank/DDBJ databases">
        <title>Genomic Encyclopedia of Type Strains, Phase IV (KMG-IV): sequencing the most valuable type-strain genomes for metagenomic binning, comparative biology and taxonomic classification.</title>
        <authorList>
            <person name="Goeker M."/>
        </authorList>
    </citation>
    <scope>NUCLEOTIDE SEQUENCE</scope>
    <source>
        <strain evidence="3">DSM 13886</strain>
    </source>
</reference>
<keyword evidence="1" id="KW-0238">DNA-binding</keyword>
<dbReference type="GO" id="GO:0006310">
    <property type="term" value="P:DNA recombination"/>
    <property type="evidence" value="ECO:0007669"/>
    <property type="project" value="UniProtKB-KW"/>
</dbReference>
<protein>
    <submittedName>
        <fullName evidence="3">Integrase</fullName>
    </submittedName>
</protein>
<proteinExistence type="predicted"/>
<dbReference type="EMBL" id="JADBEL010000024">
    <property type="protein sequence ID" value="MBE1556296.1"/>
    <property type="molecule type" value="Genomic_DNA"/>
</dbReference>
<comment type="caution">
    <text evidence="3">The sequence shown here is derived from an EMBL/GenBank/DDBJ whole genome shotgun (WGS) entry which is preliminary data.</text>
</comment>
<gene>
    <name evidence="3" type="ORF">H4683_003419</name>
</gene>
<sequence length="431" mass="49270">MNKFVVREYKIEEIIGETIIKTATIGIGFVSKDTGNVYPSPLTNFIKSNYRRKGKSLSSQRNAAYAITRFLNYIEEQIEEGDDDFLLLKTKGLSGLELIHGSKYITHLSLQVRIKKLSANYVKNQMMYIIYFYAWLRDQEIIEGDFELTYKEVRGKRGVLSVASNPFDDIELGTVIVGRDERVPTALVDFGSNRYPLTLKFINTARLIAPEIALGICYQFFGGLRRSEVINLTKQSIKQTGKSTILEVRDNQEILFSHIKNTSHLQVKNPRNQALLANDLTDSIYREHLTWLEQSEKDGKAKSNQALFISPTTGNPMTGKQYYIKFTEVKMKFLKQLSDEGNTDDYLLLAQNDWSTHIGRGVFTNFLLDIGLNSTQVAIARGDNSINSSLAYIDEKTAIESMNLAVNNIREAFQRREALIDDEYTNKWRRM</sequence>